<comment type="caution">
    <text evidence="1">The sequence shown here is derived from an EMBL/GenBank/DDBJ whole genome shotgun (WGS) entry which is preliminary data.</text>
</comment>
<keyword evidence="2" id="KW-1185">Reference proteome</keyword>
<gene>
    <name evidence="1" type="ORF">RZO55_10390</name>
</gene>
<sequence length="152" mass="17438">MMNGDKRGKKLMTVCICIFLSVVFLVTSFVQKRIMKEEKINQKEQIQTSKEVMVEPELYQEGELITIYFTNTDQIDEKGALPYEELEKLTEKTQAFLISQGIEETEIQVIEGSLRKDGEKTFFSCKVGKSVLDIGFHEGTGEFEFSFRRGGE</sequence>
<evidence type="ECO:0000313" key="2">
    <source>
        <dbReference type="Proteomes" id="UP001276854"/>
    </source>
</evidence>
<protein>
    <submittedName>
        <fullName evidence="1">Uncharacterized protein</fullName>
    </submittedName>
</protein>
<accession>A0ABU4GM06</accession>
<reference evidence="1 2" key="1">
    <citation type="submission" date="2023-10" db="EMBL/GenBank/DDBJ databases">
        <title>A novel Glycoside Hydrolase 43-Like Enzyme from Clostrdium boliviensis is an Endo-xylanase, and a Candidate for Xylooligosaccharides Production from Different Xylan Substrates.</title>
        <authorList>
            <person name="Alvarez M.T."/>
            <person name="Rocabado-Villegas L.R."/>
            <person name="Salas-Veizaga D.M."/>
            <person name="Linares-Pasten J.A."/>
            <person name="Gudmundsdottir E.E."/>
            <person name="Hreggvidsson G.O."/>
            <person name="Adlercreutz P."/>
            <person name="Nordberg Karlsson E."/>
        </authorList>
    </citation>
    <scope>NUCLEOTIDE SEQUENCE [LARGE SCALE GENOMIC DNA]</scope>
    <source>
        <strain evidence="1 2">E-1</strain>
    </source>
</reference>
<proteinExistence type="predicted"/>
<name>A0ABU4GM06_9CLOT</name>
<evidence type="ECO:0000313" key="1">
    <source>
        <dbReference type="EMBL" id="MDW2797983.1"/>
    </source>
</evidence>
<dbReference type="EMBL" id="JAWONS010000165">
    <property type="protein sequence ID" value="MDW2797983.1"/>
    <property type="molecule type" value="Genomic_DNA"/>
</dbReference>
<organism evidence="1 2">
    <name type="scientific">Clostridium boliviensis</name>
    <dbReference type="NCBI Taxonomy" id="318465"/>
    <lineage>
        <taxon>Bacteria</taxon>
        <taxon>Bacillati</taxon>
        <taxon>Bacillota</taxon>
        <taxon>Clostridia</taxon>
        <taxon>Eubacteriales</taxon>
        <taxon>Clostridiaceae</taxon>
        <taxon>Clostridium</taxon>
    </lineage>
</organism>
<dbReference type="Proteomes" id="UP001276854">
    <property type="component" value="Unassembled WGS sequence"/>
</dbReference>
<dbReference type="RefSeq" id="WP_318064225.1">
    <property type="nucleotide sequence ID" value="NZ_JAWONS010000165.1"/>
</dbReference>